<feature type="compositionally biased region" description="Basic and acidic residues" evidence="3">
    <location>
        <begin position="214"/>
        <end position="276"/>
    </location>
</feature>
<evidence type="ECO:0000313" key="4">
    <source>
        <dbReference type="EMBL" id="CAI9117670.1"/>
    </source>
</evidence>
<evidence type="ECO:0000256" key="3">
    <source>
        <dbReference type="SAM" id="MobiDB-lite"/>
    </source>
</evidence>
<dbReference type="AlphaFoldDB" id="A0AAV1EDC4"/>
<sequence length="276" mass="32199">MNQRLKELVQRKKMEKKEYSSSIYSGSFFGTSERLIVSQGVVQKRDCYSVRPGSLLRRIRQSRAEKDDGKVEDLDVHDKVECIKYSRDYSFLFSDDDAPAAAAPKVVSPSHVRIDSPEKKAVTTRVPVVVSQKKVSALPVLPMSSKQSSSTRKDDVNRPIRENKPKVAAAVVHKEVSRRPPTEVRRPMKRPRRHDDEDEDEKALRMLREMTGYDPRKYTDRGDDRNMEASFHDIEKEERKSSKLGRKEDEEELRKIAEEERMERLRKEAKERRKLR</sequence>
<dbReference type="InterPro" id="IPR013256">
    <property type="entry name" value="Chromatin_SPT2"/>
</dbReference>
<dbReference type="SMART" id="SM00784">
    <property type="entry name" value="SPT2"/>
    <property type="match status" value="1"/>
</dbReference>
<gene>
    <name evidence="4" type="ORF">OLC1_LOCUS23695</name>
</gene>
<keyword evidence="5" id="KW-1185">Reference proteome</keyword>
<protein>
    <submittedName>
        <fullName evidence="4">OLC1v1019117C1</fullName>
    </submittedName>
</protein>
<dbReference type="PANTHER" id="PTHR22691:SF8">
    <property type="entry name" value="PROTEIN SPT2 HOMOLOG"/>
    <property type="match status" value="1"/>
</dbReference>
<dbReference type="GO" id="GO:0005730">
    <property type="term" value="C:nucleolus"/>
    <property type="evidence" value="ECO:0007669"/>
    <property type="project" value="TreeGrafter"/>
</dbReference>
<reference evidence="4" key="1">
    <citation type="submission" date="2023-03" db="EMBL/GenBank/DDBJ databases">
        <authorList>
            <person name="Julca I."/>
        </authorList>
    </citation>
    <scope>NUCLEOTIDE SEQUENCE</scope>
</reference>
<dbReference type="GO" id="GO:0003677">
    <property type="term" value="F:DNA binding"/>
    <property type="evidence" value="ECO:0007669"/>
    <property type="project" value="TreeGrafter"/>
</dbReference>
<accession>A0AAV1EDC4</accession>
<proteinExistence type="inferred from homology"/>
<dbReference type="Pfam" id="PF08243">
    <property type="entry name" value="SPT2"/>
    <property type="match status" value="1"/>
</dbReference>
<dbReference type="GO" id="GO:0006334">
    <property type="term" value="P:nucleosome assembly"/>
    <property type="evidence" value="ECO:0007669"/>
    <property type="project" value="TreeGrafter"/>
</dbReference>
<evidence type="ECO:0000256" key="2">
    <source>
        <dbReference type="ARBA" id="ARBA00023054"/>
    </source>
</evidence>
<evidence type="ECO:0000256" key="1">
    <source>
        <dbReference type="ARBA" id="ARBA00006461"/>
    </source>
</evidence>
<feature type="compositionally biased region" description="Basic and acidic residues" evidence="3">
    <location>
        <begin position="172"/>
        <end position="186"/>
    </location>
</feature>
<comment type="similarity">
    <text evidence="1">Belongs to the SPT2 family.</text>
</comment>
<feature type="compositionally biased region" description="Basic and acidic residues" evidence="3">
    <location>
        <begin position="151"/>
        <end position="165"/>
    </location>
</feature>
<evidence type="ECO:0000313" key="5">
    <source>
        <dbReference type="Proteomes" id="UP001161247"/>
    </source>
</evidence>
<keyword evidence="2" id="KW-0175">Coiled coil</keyword>
<dbReference type="PANTHER" id="PTHR22691">
    <property type="entry name" value="YEAST SPT2-RELATED"/>
    <property type="match status" value="1"/>
</dbReference>
<organism evidence="4 5">
    <name type="scientific">Oldenlandia corymbosa var. corymbosa</name>
    <dbReference type="NCBI Taxonomy" id="529605"/>
    <lineage>
        <taxon>Eukaryota</taxon>
        <taxon>Viridiplantae</taxon>
        <taxon>Streptophyta</taxon>
        <taxon>Embryophyta</taxon>
        <taxon>Tracheophyta</taxon>
        <taxon>Spermatophyta</taxon>
        <taxon>Magnoliopsida</taxon>
        <taxon>eudicotyledons</taxon>
        <taxon>Gunneridae</taxon>
        <taxon>Pentapetalae</taxon>
        <taxon>asterids</taxon>
        <taxon>lamiids</taxon>
        <taxon>Gentianales</taxon>
        <taxon>Rubiaceae</taxon>
        <taxon>Rubioideae</taxon>
        <taxon>Spermacoceae</taxon>
        <taxon>Hedyotis-Oldenlandia complex</taxon>
        <taxon>Oldenlandia</taxon>
    </lineage>
</organism>
<dbReference type="GO" id="GO:0042393">
    <property type="term" value="F:histone binding"/>
    <property type="evidence" value="ECO:0007669"/>
    <property type="project" value="TreeGrafter"/>
</dbReference>
<dbReference type="Proteomes" id="UP001161247">
    <property type="component" value="Chromosome 9"/>
</dbReference>
<dbReference type="GO" id="GO:0006360">
    <property type="term" value="P:transcription by RNA polymerase I"/>
    <property type="evidence" value="ECO:0007669"/>
    <property type="project" value="TreeGrafter"/>
</dbReference>
<feature type="region of interest" description="Disordered" evidence="3">
    <location>
        <begin position="140"/>
        <end position="276"/>
    </location>
</feature>
<name>A0AAV1EDC4_OLDCO</name>
<dbReference type="EMBL" id="OX459126">
    <property type="protein sequence ID" value="CAI9117670.1"/>
    <property type="molecule type" value="Genomic_DNA"/>
</dbReference>